<accession>D5BFR3</accession>
<proteinExistence type="predicted"/>
<protein>
    <submittedName>
        <fullName evidence="2">Uncharacterized protein</fullName>
    </submittedName>
</protein>
<sequence length="67" mass="7661">MFCFLVVFSVLVVIILGLEAPQELKNIAVKIIMPSLRLCFIIILLSIFFISLKIDIVLFLGIYFIEL</sequence>
<name>D5BFR3_ZUNPS</name>
<dbReference type="Proteomes" id="UP000001654">
    <property type="component" value="Chromosome"/>
</dbReference>
<evidence type="ECO:0000313" key="3">
    <source>
        <dbReference type="Proteomes" id="UP000001654"/>
    </source>
</evidence>
<keyword evidence="1" id="KW-0812">Transmembrane</keyword>
<keyword evidence="3" id="KW-1185">Reference proteome</keyword>
<gene>
    <name evidence="2" type="ordered locus">ZPR_0652</name>
</gene>
<feature type="transmembrane region" description="Helical" evidence="1">
    <location>
        <begin position="41"/>
        <end position="65"/>
    </location>
</feature>
<organism evidence="2 3">
    <name type="scientific">Zunongwangia profunda (strain DSM 18752 / CCTCC AB 206139 / SM-A87)</name>
    <name type="common">Wangia profunda</name>
    <dbReference type="NCBI Taxonomy" id="655815"/>
    <lineage>
        <taxon>Bacteria</taxon>
        <taxon>Pseudomonadati</taxon>
        <taxon>Bacteroidota</taxon>
        <taxon>Flavobacteriia</taxon>
        <taxon>Flavobacteriales</taxon>
        <taxon>Flavobacteriaceae</taxon>
        <taxon>Zunongwangia</taxon>
    </lineage>
</organism>
<dbReference type="KEGG" id="zpr:ZPR_0652"/>
<keyword evidence="1" id="KW-1133">Transmembrane helix</keyword>
<dbReference type="HOGENOM" id="CLU_2811577_0_0_10"/>
<reference evidence="2 3" key="1">
    <citation type="journal article" date="2010" name="BMC Genomics">
        <title>The complete genome of Zunongwangia profunda SM-A87 reveals its adaptation to the deep-sea environment and ecological role in sedimentary organic nitrogen degradation.</title>
        <authorList>
            <person name="Qin Q.L."/>
            <person name="Zhang X.Y."/>
            <person name="Wang X.M."/>
            <person name="Liu G.M."/>
            <person name="Chen X.L."/>
            <person name="Xie B.B."/>
            <person name="Dang H.Y."/>
            <person name="Zhou B.C."/>
            <person name="Yu J."/>
            <person name="Zhang Y.Z."/>
        </authorList>
    </citation>
    <scope>NUCLEOTIDE SEQUENCE [LARGE SCALE GENOMIC DNA]</scope>
    <source>
        <strain evidence="3">DSM 18752 / CCTCC AB 206139 / SM-A87</strain>
    </source>
</reference>
<keyword evidence="1" id="KW-0472">Membrane</keyword>
<dbReference type="AlphaFoldDB" id="D5BFR3"/>
<dbReference type="EMBL" id="CP001650">
    <property type="protein sequence ID" value="ADF51007.1"/>
    <property type="molecule type" value="Genomic_DNA"/>
</dbReference>
<evidence type="ECO:0000256" key="1">
    <source>
        <dbReference type="SAM" id="Phobius"/>
    </source>
</evidence>
<evidence type="ECO:0000313" key="2">
    <source>
        <dbReference type="EMBL" id="ADF51007.1"/>
    </source>
</evidence>